<organism evidence="6 7">
    <name type="scientific">Candidatus Competibacter denitrificans Run_A_D11</name>
    <dbReference type="NCBI Taxonomy" id="1400863"/>
    <lineage>
        <taxon>Bacteria</taxon>
        <taxon>Pseudomonadati</taxon>
        <taxon>Pseudomonadota</taxon>
        <taxon>Gammaproteobacteria</taxon>
        <taxon>Candidatus Competibacteraceae</taxon>
        <taxon>Candidatus Competibacter</taxon>
    </lineage>
</organism>
<dbReference type="InterPro" id="IPR006008">
    <property type="entry name" value="YciB"/>
</dbReference>
<keyword evidence="1 5" id="KW-1003">Cell membrane</keyword>
<dbReference type="GO" id="GO:0005886">
    <property type="term" value="C:plasma membrane"/>
    <property type="evidence" value="ECO:0007669"/>
    <property type="project" value="UniProtKB-SubCell"/>
</dbReference>
<dbReference type="EMBL" id="CBTJ020000037">
    <property type="protein sequence ID" value="CDI02388.1"/>
    <property type="molecule type" value="Genomic_DNA"/>
</dbReference>
<proteinExistence type="inferred from homology"/>
<dbReference type="STRING" id="1400863.BN873_300009"/>
<protein>
    <recommendedName>
        <fullName evidence="5">Inner membrane-spanning protein YciB</fullName>
    </recommendedName>
</protein>
<evidence type="ECO:0000313" key="7">
    <source>
        <dbReference type="Proteomes" id="UP000035760"/>
    </source>
</evidence>
<reference evidence="6" key="2">
    <citation type="submission" date="2014-03" db="EMBL/GenBank/DDBJ databases">
        <title>Candidatus Competibacter-lineage genomes retrieved from metagenomes reveal functional metabolic diversity.</title>
        <authorList>
            <person name="McIlroy S.J."/>
            <person name="Albertsen M."/>
            <person name="Andresen E.K."/>
            <person name="Saunders A.M."/>
            <person name="Kristiansen R."/>
            <person name="Stokholm-Bjerregaard M."/>
            <person name="Nielsen K.L."/>
            <person name="Nielsen P.H."/>
        </authorList>
    </citation>
    <scope>NUCLEOTIDE SEQUENCE</scope>
    <source>
        <strain evidence="6">Run_A_D11</strain>
    </source>
</reference>
<keyword evidence="2 5" id="KW-0812">Transmembrane</keyword>
<dbReference type="NCBIfam" id="NF001324">
    <property type="entry name" value="PRK00259.1-2"/>
    <property type="match status" value="1"/>
</dbReference>
<dbReference type="OrthoDB" id="9788219at2"/>
<dbReference type="Proteomes" id="UP000035760">
    <property type="component" value="Unassembled WGS sequence"/>
</dbReference>
<feature type="transmembrane region" description="Helical" evidence="5">
    <location>
        <begin position="116"/>
        <end position="139"/>
    </location>
</feature>
<gene>
    <name evidence="5 6" type="primary">yciB</name>
    <name evidence="6" type="ORF">BN873_300009</name>
</gene>
<feature type="transmembrane region" description="Helical" evidence="5">
    <location>
        <begin position="20"/>
        <end position="39"/>
    </location>
</feature>
<accession>W6MD16</accession>
<dbReference type="AlphaFoldDB" id="W6MD16"/>
<evidence type="ECO:0000256" key="3">
    <source>
        <dbReference type="ARBA" id="ARBA00022989"/>
    </source>
</evidence>
<dbReference type="NCBIfam" id="TIGR00997">
    <property type="entry name" value="ispZ"/>
    <property type="match status" value="1"/>
</dbReference>
<comment type="subcellular location">
    <subcellularLocation>
        <location evidence="5">Cell inner membrane</location>
        <topology evidence="5">Multi-pass membrane protein</topology>
    </subcellularLocation>
</comment>
<comment type="function">
    <text evidence="5">Plays a role in cell envelope biogenesis, maintenance of cell envelope integrity and membrane homeostasis.</text>
</comment>
<evidence type="ECO:0000256" key="5">
    <source>
        <dbReference type="HAMAP-Rule" id="MF_00189"/>
    </source>
</evidence>
<comment type="similarity">
    <text evidence="5">Belongs to the YciB family.</text>
</comment>
<dbReference type="PANTHER" id="PTHR36917">
    <property type="entry name" value="INTRACELLULAR SEPTATION PROTEIN A-RELATED"/>
    <property type="match status" value="1"/>
</dbReference>
<keyword evidence="6" id="KW-0131">Cell cycle</keyword>
<comment type="caution">
    <text evidence="6">The sequence shown here is derived from an EMBL/GenBank/DDBJ whole genome shotgun (WGS) entry which is preliminary data.</text>
</comment>
<dbReference type="PANTHER" id="PTHR36917:SF1">
    <property type="entry name" value="INNER MEMBRANE-SPANNING PROTEIN YCIB"/>
    <property type="match status" value="1"/>
</dbReference>
<dbReference type="Pfam" id="PF04279">
    <property type="entry name" value="IspA"/>
    <property type="match status" value="1"/>
</dbReference>
<dbReference type="NCBIfam" id="NF001325">
    <property type="entry name" value="PRK00259.1-3"/>
    <property type="match status" value="1"/>
</dbReference>
<feature type="transmembrane region" description="Helical" evidence="5">
    <location>
        <begin position="151"/>
        <end position="169"/>
    </location>
</feature>
<dbReference type="GO" id="GO:0051301">
    <property type="term" value="P:cell division"/>
    <property type="evidence" value="ECO:0007669"/>
    <property type="project" value="UniProtKB-KW"/>
</dbReference>
<dbReference type="HAMAP" id="MF_00189">
    <property type="entry name" value="YciB"/>
    <property type="match status" value="1"/>
</dbReference>
<feature type="transmembrane region" description="Helical" evidence="5">
    <location>
        <begin position="51"/>
        <end position="68"/>
    </location>
</feature>
<keyword evidence="7" id="KW-1185">Reference proteome</keyword>
<dbReference type="RefSeq" id="WP_048672548.1">
    <property type="nucleotide sequence ID" value="NZ_CBTJ020000037.1"/>
</dbReference>
<evidence type="ECO:0000256" key="2">
    <source>
        <dbReference type="ARBA" id="ARBA00022692"/>
    </source>
</evidence>
<keyword evidence="3 5" id="KW-1133">Transmembrane helix</keyword>
<evidence type="ECO:0000256" key="1">
    <source>
        <dbReference type="ARBA" id="ARBA00022475"/>
    </source>
</evidence>
<sequence length="183" mass="20781">MKLLFDFLPIVLFFVAYKLADIYVATGVLIVATLGQVAWSWLRHRRVEKMPLITAVLVAVFGGATLIFHDPIFVKWKPTVVNWLFAILFIGSCFVGRKTVLERLMGNQMELPAPIWVKLTVAWSLFFVAMGLINLYVAFTFDENTWVNFKLFGILGLTLVFVMGQAVYMSRHLKTDDAPSKES</sequence>
<keyword evidence="4 5" id="KW-0472">Membrane</keyword>
<keyword evidence="6" id="KW-0132">Cell division</keyword>
<keyword evidence="5" id="KW-0997">Cell inner membrane</keyword>
<feature type="transmembrane region" description="Helical" evidence="5">
    <location>
        <begin position="80"/>
        <end position="96"/>
    </location>
</feature>
<reference evidence="6" key="1">
    <citation type="submission" date="2013-07" db="EMBL/GenBank/DDBJ databases">
        <authorList>
            <person name="McIlroy S."/>
        </authorList>
    </citation>
    <scope>NUCLEOTIDE SEQUENCE [LARGE SCALE GENOMIC DNA]</scope>
    <source>
        <strain evidence="6">Run_A_D11</strain>
    </source>
</reference>
<name>W6MD16_9GAMM</name>
<evidence type="ECO:0000313" key="6">
    <source>
        <dbReference type="EMBL" id="CDI02388.1"/>
    </source>
</evidence>
<evidence type="ECO:0000256" key="4">
    <source>
        <dbReference type="ARBA" id="ARBA00023136"/>
    </source>
</evidence>